<organism evidence="8">
    <name type="scientific">marine metagenome</name>
    <dbReference type="NCBI Taxonomy" id="408172"/>
    <lineage>
        <taxon>unclassified sequences</taxon>
        <taxon>metagenomes</taxon>
        <taxon>ecological metagenomes</taxon>
    </lineage>
</organism>
<dbReference type="GO" id="GO:0009279">
    <property type="term" value="C:cell outer membrane"/>
    <property type="evidence" value="ECO:0007669"/>
    <property type="project" value="UniProtKB-SubCell"/>
</dbReference>
<dbReference type="PANTHER" id="PTHR30026">
    <property type="entry name" value="OUTER MEMBRANE PROTEIN TOLC"/>
    <property type="match status" value="1"/>
</dbReference>
<dbReference type="AlphaFoldDB" id="A0A382FCR5"/>
<dbReference type="Pfam" id="PF02321">
    <property type="entry name" value="OEP"/>
    <property type="match status" value="1"/>
</dbReference>
<evidence type="ECO:0000256" key="5">
    <source>
        <dbReference type="ARBA" id="ARBA00023136"/>
    </source>
</evidence>
<evidence type="ECO:0000256" key="6">
    <source>
        <dbReference type="ARBA" id="ARBA00023237"/>
    </source>
</evidence>
<feature type="non-terminal residue" evidence="8">
    <location>
        <position position="322"/>
    </location>
</feature>
<evidence type="ECO:0000256" key="3">
    <source>
        <dbReference type="ARBA" id="ARBA00022452"/>
    </source>
</evidence>
<gene>
    <name evidence="8" type="ORF">METZ01_LOCUS213762</name>
</gene>
<dbReference type="PANTHER" id="PTHR30026:SF20">
    <property type="entry name" value="OUTER MEMBRANE PROTEIN TOLC"/>
    <property type="match status" value="1"/>
</dbReference>
<dbReference type="GO" id="GO:0015562">
    <property type="term" value="F:efflux transmembrane transporter activity"/>
    <property type="evidence" value="ECO:0007669"/>
    <property type="project" value="InterPro"/>
</dbReference>
<reference evidence="8" key="1">
    <citation type="submission" date="2018-05" db="EMBL/GenBank/DDBJ databases">
        <authorList>
            <person name="Lanie J.A."/>
            <person name="Ng W.-L."/>
            <person name="Kazmierczak K.M."/>
            <person name="Andrzejewski T.M."/>
            <person name="Davidsen T.M."/>
            <person name="Wayne K.J."/>
            <person name="Tettelin H."/>
            <person name="Glass J.I."/>
            <person name="Rusch D."/>
            <person name="Podicherti R."/>
            <person name="Tsui H.-C.T."/>
            <person name="Winkler M.E."/>
        </authorList>
    </citation>
    <scope>NUCLEOTIDE SEQUENCE</scope>
</reference>
<keyword evidence="5" id="KW-0472">Membrane</keyword>
<evidence type="ECO:0000256" key="7">
    <source>
        <dbReference type="SAM" id="Coils"/>
    </source>
</evidence>
<keyword evidence="4" id="KW-0812">Transmembrane</keyword>
<dbReference type="GO" id="GO:0015288">
    <property type="term" value="F:porin activity"/>
    <property type="evidence" value="ECO:0007669"/>
    <property type="project" value="TreeGrafter"/>
</dbReference>
<evidence type="ECO:0000313" key="8">
    <source>
        <dbReference type="EMBL" id="SVB60908.1"/>
    </source>
</evidence>
<dbReference type="InterPro" id="IPR003423">
    <property type="entry name" value="OMP_efflux"/>
</dbReference>
<accession>A0A382FCR5</accession>
<keyword evidence="6" id="KW-0998">Cell outer membrane</keyword>
<evidence type="ECO:0000256" key="1">
    <source>
        <dbReference type="ARBA" id="ARBA00004442"/>
    </source>
</evidence>
<dbReference type="GO" id="GO:1990281">
    <property type="term" value="C:efflux pump complex"/>
    <property type="evidence" value="ECO:0007669"/>
    <property type="project" value="TreeGrafter"/>
</dbReference>
<proteinExistence type="predicted"/>
<dbReference type="InterPro" id="IPR051906">
    <property type="entry name" value="TolC-like"/>
</dbReference>
<keyword evidence="7" id="KW-0175">Coiled coil</keyword>
<evidence type="ECO:0000256" key="2">
    <source>
        <dbReference type="ARBA" id="ARBA00022448"/>
    </source>
</evidence>
<comment type="subcellular location">
    <subcellularLocation>
        <location evidence="1">Cell outer membrane</location>
    </subcellularLocation>
</comment>
<evidence type="ECO:0008006" key="9">
    <source>
        <dbReference type="Google" id="ProtNLM"/>
    </source>
</evidence>
<protein>
    <recommendedName>
        <fullName evidence="9">TolC family protein</fullName>
    </recommendedName>
</protein>
<dbReference type="EMBL" id="UINC01049297">
    <property type="protein sequence ID" value="SVB60908.1"/>
    <property type="molecule type" value="Genomic_DNA"/>
</dbReference>
<dbReference type="Gene3D" id="1.20.1600.10">
    <property type="entry name" value="Outer membrane efflux proteins (OEP)"/>
    <property type="match status" value="1"/>
</dbReference>
<name>A0A382FCR5_9ZZZZ</name>
<feature type="coiled-coil region" evidence="7">
    <location>
        <begin position="291"/>
        <end position="318"/>
    </location>
</feature>
<keyword evidence="2" id="KW-0813">Transport</keyword>
<sequence>MAFLIVMTPALVFAMPSKEPPPSGVVVPTSGLVNAALIAGMGTQNTMLRDAVSRDSEVIKKLVYSSDQDQDERGSRESYELSLLDAVEMALRNNLNVQVSRYGPESSFHGINSARGAFDATMTFQIPSGFSRGSSPSNNQIQGGDIVTSQNLSGGFTWSENLQWGTNYSLGWNQSRNSTDNELQTFNPTLSARFNGSISQPLLRNRGDVNRTSIKVAMNSYDSSLESFRSQVQNILFQTIQAYWNLRAQSETVTVRQNALDEAQQQYARNQIQVEIGTLAPIETVQAQTSAASAELSLIQALNALENAQDQLKELLNFDVIV</sequence>
<keyword evidence="3" id="KW-1134">Transmembrane beta strand</keyword>
<dbReference type="SUPFAM" id="SSF56954">
    <property type="entry name" value="Outer membrane efflux proteins (OEP)"/>
    <property type="match status" value="1"/>
</dbReference>
<evidence type="ECO:0000256" key="4">
    <source>
        <dbReference type="ARBA" id="ARBA00022692"/>
    </source>
</evidence>